<evidence type="ECO:0000313" key="3">
    <source>
        <dbReference type="Proteomes" id="UP000199706"/>
    </source>
</evidence>
<feature type="transmembrane region" description="Helical" evidence="1">
    <location>
        <begin position="129"/>
        <end position="148"/>
    </location>
</feature>
<feature type="transmembrane region" description="Helical" evidence="1">
    <location>
        <begin position="88"/>
        <end position="109"/>
    </location>
</feature>
<accession>A0A1G7YCJ5</accession>
<feature type="transmembrane region" description="Helical" evidence="1">
    <location>
        <begin position="20"/>
        <end position="40"/>
    </location>
</feature>
<protein>
    <submittedName>
        <fullName evidence="2">Uncharacterized protein</fullName>
    </submittedName>
</protein>
<keyword evidence="1" id="KW-0812">Transmembrane</keyword>
<dbReference type="EMBL" id="FNCJ01000006">
    <property type="protein sequence ID" value="SDG94046.1"/>
    <property type="molecule type" value="Genomic_DNA"/>
</dbReference>
<gene>
    <name evidence="2" type="ORF">SAMN05216466_106126</name>
</gene>
<evidence type="ECO:0000313" key="2">
    <source>
        <dbReference type="EMBL" id="SDG94046.1"/>
    </source>
</evidence>
<evidence type="ECO:0000256" key="1">
    <source>
        <dbReference type="SAM" id="Phobius"/>
    </source>
</evidence>
<sequence>MSNPTGSQNQEPEDRKSRGVVHVGHLGAVGVAALFALLVWGSLASGLTTWVYAHYDTCRMVDLYVGGAIVLAYRFNKSRIETLQTPKPWIVVAFAAVVVMMMGDMALGVSLMWAPQLEIEGPTHHGNDVFWYAATDLIALGVGITQIIGHQGMQRPVSVLGRWRGRRR</sequence>
<reference evidence="2 3" key="1">
    <citation type="submission" date="2016-10" db="EMBL/GenBank/DDBJ databases">
        <authorList>
            <person name="de Groot N.N."/>
        </authorList>
    </citation>
    <scope>NUCLEOTIDE SEQUENCE [LARGE SCALE GENOMIC DNA]</scope>
    <source>
        <strain evidence="2 3">LMG 2247</strain>
    </source>
</reference>
<dbReference type="AlphaFoldDB" id="A0A1G7YCJ5"/>
<dbReference type="RefSeq" id="WP_090685409.1">
    <property type="nucleotide sequence ID" value="NZ_FNCJ01000006.1"/>
</dbReference>
<feature type="transmembrane region" description="Helical" evidence="1">
    <location>
        <begin position="60"/>
        <end position="76"/>
    </location>
</feature>
<keyword evidence="1" id="KW-1133">Transmembrane helix</keyword>
<name>A0A1G7YCJ5_9BURK</name>
<dbReference type="Proteomes" id="UP000199706">
    <property type="component" value="Unassembled WGS sequence"/>
</dbReference>
<organism evidence="2 3">
    <name type="scientific">Paraburkholderia phenazinium</name>
    <dbReference type="NCBI Taxonomy" id="60549"/>
    <lineage>
        <taxon>Bacteria</taxon>
        <taxon>Pseudomonadati</taxon>
        <taxon>Pseudomonadota</taxon>
        <taxon>Betaproteobacteria</taxon>
        <taxon>Burkholderiales</taxon>
        <taxon>Burkholderiaceae</taxon>
        <taxon>Paraburkholderia</taxon>
    </lineage>
</organism>
<proteinExistence type="predicted"/>
<keyword evidence="1" id="KW-0472">Membrane</keyword>